<feature type="transmembrane region" description="Helical" evidence="12">
    <location>
        <begin position="540"/>
        <end position="563"/>
    </location>
</feature>
<evidence type="ECO:0000256" key="1">
    <source>
        <dbReference type="ARBA" id="ARBA00004141"/>
    </source>
</evidence>
<dbReference type="InterPro" id="IPR000644">
    <property type="entry name" value="CBS_dom"/>
</dbReference>
<dbReference type="GO" id="GO:0005254">
    <property type="term" value="F:chloride channel activity"/>
    <property type="evidence" value="ECO:0007669"/>
    <property type="project" value="UniProtKB-UniRule"/>
</dbReference>
<dbReference type="SUPFAM" id="SSF54631">
    <property type="entry name" value="CBS-domain pair"/>
    <property type="match status" value="1"/>
</dbReference>
<evidence type="ECO:0000256" key="4">
    <source>
        <dbReference type="ARBA" id="ARBA00022692"/>
    </source>
</evidence>
<keyword evidence="6 12" id="KW-1133">Transmembrane helix</keyword>
<evidence type="ECO:0000256" key="11">
    <source>
        <dbReference type="PROSITE-ProRule" id="PRU00703"/>
    </source>
</evidence>
<dbReference type="InterPro" id="IPR014743">
    <property type="entry name" value="Cl-channel_core"/>
</dbReference>
<dbReference type="AlphaFoldDB" id="A0A061RFD9"/>
<feature type="domain" description="CBS" evidence="13">
    <location>
        <begin position="813"/>
        <end position="870"/>
    </location>
</feature>
<dbReference type="EMBL" id="GBEZ01016880">
    <property type="protein sequence ID" value="JAC69405.1"/>
    <property type="molecule type" value="Transcribed_RNA"/>
</dbReference>
<gene>
    <name evidence="14" type="primary">CLCN7</name>
    <name evidence="14" type="ORF">TSPGSL018_6429</name>
</gene>
<dbReference type="SMART" id="SM00116">
    <property type="entry name" value="CBS"/>
    <property type="match status" value="2"/>
</dbReference>
<evidence type="ECO:0000256" key="2">
    <source>
        <dbReference type="ARBA" id="ARBA00009476"/>
    </source>
</evidence>
<sequence length="877" mass="96001">MDARENGEERDIPMFNLPQGANYETLAGGRRVTGDSDEIEIDERDLLRGGSAHTTLAKHWAHFFSRGNDFEAARANHVFTPEERRKITAFESIDYLPPNSKCFRTWLRDQVHRRQWDRWLMMFCIGVSVGLVGYCMYSMIEALSHFKYGVARWVLMKYNVYLSWVFSVTVSCILVFFATALVVYVAPAAGGSGVPECMAYLNGVAVPKIFDLYTFIVKFLSCAAALGAGMPIGPEGPMIHIGAIVGAGLSQGESTTIGCQTNLFWRFRNSRDKRDFVTAGVAAGVAVAFSAPIGGLLFAFEEIASYWTVNLSWQIFFSCMSGFLGISILRSAQTAVLKRGLFGLLDSITFEVQAQITSHAVSLLPAVVIGIVCGGLAILFTVFNLKVARLRQAIAPTEKPVRRMLEPLTIMFVYATLTTFLPLAFKCVPTGCFVDEVTEEITCPKGTSANIRRIVETGVQLYTCQENKSITEFPESIDDLGPESYNELATLMSVTGEEAIKHLFTRRTHLEFGWGSVTTMLVVYFTLAAIAAGSALSAGLFVPMLVIGACAGRLVGIAATHFIMEHDYPLPTSTEGFTPDSPWTWIDPGAFALVGAGAFMGGVTRLTISLSVIMMEISNDIRLLPSVLVSILVAKAMADMCTHALYHALLEIKCVPFLPGEPNASVSPDLLHVTSVMRSPVVCIKEVDRVQYIKTVLRDTGHSVFPVVRSTNNGQVFVGTIARDHLKVILRRLATLPIGAALDVTYEDLQMRQVSQADRDYVADQEMALLHDIPVAAVDPEADGGSQVRQRLANGHAGRTAADEGVVDLRPYMNTSAPSVLDTFSVERAYMMFRTLGLRHLVVVDAVNHIVGIISRQDLLGYCLDDAISKAQRKGEL</sequence>
<dbReference type="PROSITE" id="PS51371">
    <property type="entry name" value="CBS"/>
    <property type="match status" value="1"/>
</dbReference>
<feature type="transmembrane region" description="Helical" evidence="12">
    <location>
        <begin position="311"/>
        <end position="329"/>
    </location>
</feature>
<feature type="transmembrane region" description="Helical" evidence="12">
    <location>
        <begin position="160"/>
        <end position="186"/>
    </location>
</feature>
<evidence type="ECO:0000256" key="6">
    <source>
        <dbReference type="ARBA" id="ARBA00022989"/>
    </source>
</evidence>
<dbReference type="InterPro" id="IPR051280">
    <property type="entry name" value="Cl-channel/antiporter"/>
</dbReference>
<dbReference type="GO" id="GO:0016020">
    <property type="term" value="C:membrane"/>
    <property type="evidence" value="ECO:0007669"/>
    <property type="project" value="UniProtKB-SubCell"/>
</dbReference>
<keyword evidence="3 12" id="KW-0813">Transport</keyword>
<keyword evidence="7 12" id="KW-0406">Ion transport</keyword>
<evidence type="ECO:0000256" key="3">
    <source>
        <dbReference type="ARBA" id="ARBA00022448"/>
    </source>
</evidence>
<dbReference type="PANTHER" id="PTHR11689">
    <property type="entry name" value="CHLORIDE CHANNEL PROTEIN CLC FAMILY MEMBER"/>
    <property type="match status" value="1"/>
</dbReference>
<dbReference type="Pfam" id="PF00571">
    <property type="entry name" value="CBS"/>
    <property type="match status" value="2"/>
</dbReference>
<protein>
    <recommendedName>
        <fullName evidence="12">Chloride channel protein</fullName>
    </recommendedName>
</protein>
<dbReference type="Gene3D" id="1.10.3080.10">
    <property type="entry name" value="Clc chloride channel"/>
    <property type="match status" value="1"/>
</dbReference>
<feature type="transmembrane region" description="Helical" evidence="12">
    <location>
        <begin position="363"/>
        <end position="383"/>
    </location>
</feature>
<accession>A0A061RFD9</accession>
<dbReference type="PANTHER" id="PTHR11689:SF89">
    <property type="entry name" value="CHLORIDE CHANNEL PROTEIN"/>
    <property type="match status" value="1"/>
</dbReference>
<dbReference type="CDD" id="cd04591">
    <property type="entry name" value="CBS_pair_voltage-gated_CLC_euk_bac"/>
    <property type="match status" value="1"/>
</dbReference>
<organism evidence="14">
    <name type="scientific">Tetraselmis sp. GSL018</name>
    <dbReference type="NCBI Taxonomy" id="582737"/>
    <lineage>
        <taxon>Eukaryota</taxon>
        <taxon>Viridiplantae</taxon>
        <taxon>Chlorophyta</taxon>
        <taxon>core chlorophytes</taxon>
        <taxon>Chlorodendrophyceae</taxon>
        <taxon>Chlorodendrales</taxon>
        <taxon>Chlorodendraceae</taxon>
        <taxon>Tetraselmis</taxon>
    </lineage>
</organism>
<feature type="transmembrane region" description="Helical" evidence="12">
    <location>
        <begin position="404"/>
        <end position="425"/>
    </location>
</feature>
<keyword evidence="8 11" id="KW-0129">CBS domain</keyword>
<dbReference type="PRINTS" id="PR00762">
    <property type="entry name" value="CLCHANNEL"/>
</dbReference>
<reference evidence="14" key="1">
    <citation type="submission" date="2014-05" db="EMBL/GenBank/DDBJ databases">
        <title>The transcriptome of the halophilic microalga Tetraselmis sp. GSL018 isolated from the Great Salt Lake, Utah.</title>
        <authorList>
            <person name="Jinkerson R.E."/>
            <person name="D'Adamo S."/>
            <person name="Posewitz M.C."/>
        </authorList>
    </citation>
    <scope>NUCLEOTIDE SEQUENCE</scope>
    <source>
        <strain evidence="14">GSL018</strain>
    </source>
</reference>
<evidence type="ECO:0000256" key="7">
    <source>
        <dbReference type="ARBA" id="ARBA00023065"/>
    </source>
</evidence>
<comment type="similarity">
    <text evidence="2 12">Belongs to the chloride channel (TC 2.A.49) family.</text>
</comment>
<evidence type="ECO:0000313" key="14">
    <source>
        <dbReference type="EMBL" id="JAC69405.1"/>
    </source>
</evidence>
<evidence type="ECO:0000259" key="13">
    <source>
        <dbReference type="PROSITE" id="PS51371"/>
    </source>
</evidence>
<evidence type="ECO:0000256" key="12">
    <source>
        <dbReference type="RuleBase" id="RU361221"/>
    </source>
</evidence>
<name>A0A061RFD9_9CHLO</name>
<evidence type="ECO:0000256" key="5">
    <source>
        <dbReference type="ARBA" id="ARBA00022737"/>
    </source>
</evidence>
<keyword evidence="9 12" id="KW-0472">Membrane</keyword>
<comment type="caution">
    <text evidence="12">Lacks conserved residue(s) required for the propagation of feature annotation.</text>
</comment>
<evidence type="ECO:0000256" key="9">
    <source>
        <dbReference type="ARBA" id="ARBA00023136"/>
    </source>
</evidence>
<feature type="transmembrane region" description="Helical" evidence="12">
    <location>
        <begin position="512"/>
        <end position="533"/>
    </location>
</feature>
<dbReference type="SUPFAM" id="SSF81340">
    <property type="entry name" value="Clc chloride channel"/>
    <property type="match status" value="1"/>
</dbReference>
<dbReference type="InterPro" id="IPR001807">
    <property type="entry name" value="ClC"/>
</dbReference>
<keyword evidence="5" id="KW-0677">Repeat</keyword>
<dbReference type="Gene3D" id="3.10.580.10">
    <property type="entry name" value="CBS-domain"/>
    <property type="match status" value="2"/>
</dbReference>
<dbReference type="Pfam" id="PF00654">
    <property type="entry name" value="Voltage_CLC"/>
    <property type="match status" value="1"/>
</dbReference>
<feature type="transmembrane region" description="Helical" evidence="12">
    <location>
        <begin position="119"/>
        <end position="140"/>
    </location>
</feature>
<evidence type="ECO:0000256" key="8">
    <source>
        <dbReference type="ARBA" id="ARBA00023122"/>
    </source>
</evidence>
<keyword evidence="10 12" id="KW-0868">Chloride</keyword>
<dbReference type="InterPro" id="IPR046342">
    <property type="entry name" value="CBS_dom_sf"/>
</dbReference>
<proteinExistence type="inferred from homology"/>
<keyword evidence="4 12" id="KW-0812">Transmembrane</keyword>
<evidence type="ECO:0000256" key="10">
    <source>
        <dbReference type="ARBA" id="ARBA00023214"/>
    </source>
</evidence>
<feature type="transmembrane region" description="Helical" evidence="12">
    <location>
        <begin position="583"/>
        <end position="603"/>
    </location>
</feature>
<feature type="transmembrane region" description="Helical" evidence="12">
    <location>
        <begin position="276"/>
        <end position="299"/>
    </location>
</feature>
<comment type="subcellular location">
    <subcellularLocation>
        <location evidence="1 12">Membrane</location>
        <topology evidence="1 12">Multi-pass membrane protein</topology>
    </subcellularLocation>
</comment>